<evidence type="ECO:0000313" key="1">
    <source>
        <dbReference type="EMBL" id="RTE67723.1"/>
    </source>
</evidence>
<dbReference type="OrthoDB" id="5868389at2"/>
<protein>
    <submittedName>
        <fullName evidence="1">Uncharacterized protein</fullName>
    </submittedName>
</protein>
<evidence type="ECO:0000313" key="2">
    <source>
        <dbReference type="Proteomes" id="UP000283087"/>
    </source>
</evidence>
<keyword evidence="2" id="KW-1185">Reference proteome</keyword>
<dbReference type="Proteomes" id="UP000283087">
    <property type="component" value="Unassembled WGS sequence"/>
</dbReference>
<name>A0A430KWL4_9GAMM</name>
<sequence>MSHTMVYLGIHHLSVRLSWQQASLGTMAIPNRSIYPWVSMLHITTLPLLAFLISLSTAVQADEPNAFKQADIYGRWHCEHAMVDGPTRMNIDYNVDYLADGQSNGLGTLVLKIPNFPEMEYGVSHQSRWAMKEGTLTFTSPALRLINRSHPQLNSFLDLENLFPPKQVESSTILELTQTKLVARSDSYGGVYACAKVAAR</sequence>
<comment type="caution">
    <text evidence="1">The sequence shown here is derived from an EMBL/GenBank/DDBJ whole genome shotgun (WGS) entry which is preliminary data.</text>
</comment>
<accession>A0A430KWL4</accession>
<proteinExistence type="predicted"/>
<dbReference type="RefSeq" id="WP_126156933.1">
    <property type="nucleotide sequence ID" value="NZ_RQXW01000001.1"/>
</dbReference>
<gene>
    <name evidence="1" type="ORF">EH243_01880</name>
</gene>
<reference evidence="1 2" key="1">
    <citation type="submission" date="2018-11" db="EMBL/GenBank/DDBJ databases">
        <title>The draft genome sequence of Amphritea opalescens ANRC-JH13T.</title>
        <authorList>
            <person name="Fang Z."/>
            <person name="Zhang Y."/>
            <person name="Han X."/>
        </authorList>
    </citation>
    <scope>NUCLEOTIDE SEQUENCE [LARGE SCALE GENOMIC DNA]</scope>
    <source>
        <strain evidence="1 2">ANRC-JH13</strain>
    </source>
</reference>
<dbReference type="AlphaFoldDB" id="A0A430KWL4"/>
<organism evidence="1 2">
    <name type="scientific">Amphritea opalescens</name>
    <dbReference type="NCBI Taxonomy" id="2490544"/>
    <lineage>
        <taxon>Bacteria</taxon>
        <taxon>Pseudomonadati</taxon>
        <taxon>Pseudomonadota</taxon>
        <taxon>Gammaproteobacteria</taxon>
        <taxon>Oceanospirillales</taxon>
        <taxon>Oceanospirillaceae</taxon>
        <taxon>Amphritea</taxon>
    </lineage>
</organism>
<dbReference type="EMBL" id="RQXW01000001">
    <property type="protein sequence ID" value="RTE67723.1"/>
    <property type="molecule type" value="Genomic_DNA"/>
</dbReference>